<name>A0A9D1FKQ8_9FIRM</name>
<proteinExistence type="inferred from homology"/>
<feature type="transmembrane region" description="Helical" evidence="7">
    <location>
        <begin position="173"/>
        <end position="195"/>
    </location>
</feature>
<dbReference type="SUPFAM" id="SSF161098">
    <property type="entry name" value="MetI-like"/>
    <property type="match status" value="1"/>
</dbReference>
<keyword evidence="3" id="KW-1003">Cell membrane</keyword>
<dbReference type="Proteomes" id="UP000824002">
    <property type="component" value="Unassembled WGS sequence"/>
</dbReference>
<reference evidence="9" key="2">
    <citation type="journal article" date="2021" name="PeerJ">
        <title>Extensive microbial diversity within the chicken gut microbiome revealed by metagenomics and culture.</title>
        <authorList>
            <person name="Gilroy R."/>
            <person name="Ravi A."/>
            <person name="Getino M."/>
            <person name="Pursley I."/>
            <person name="Horton D.L."/>
            <person name="Alikhan N.F."/>
            <person name="Baker D."/>
            <person name="Gharbi K."/>
            <person name="Hall N."/>
            <person name="Watson M."/>
            <person name="Adriaenssens E.M."/>
            <person name="Foster-Nyarko E."/>
            <person name="Jarju S."/>
            <person name="Secka A."/>
            <person name="Antonio M."/>
            <person name="Oren A."/>
            <person name="Chaudhuri R.R."/>
            <person name="La Ragione R."/>
            <person name="Hildebrand F."/>
            <person name="Pallen M.J."/>
        </authorList>
    </citation>
    <scope>NUCLEOTIDE SEQUENCE</scope>
    <source>
        <strain evidence="9">CHK199-13235</strain>
    </source>
</reference>
<evidence type="ECO:0000256" key="4">
    <source>
        <dbReference type="ARBA" id="ARBA00022692"/>
    </source>
</evidence>
<evidence type="ECO:0000256" key="5">
    <source>
        <dbReference type="ARBA" id="ARBA00022989"/>
    </source>
</evidence>
<dbReference type="InterPro" id="IPR000515">
    <property type="entry name" value="MetI-like"/>
</dbReference>
<evidence type="ECO:0000256" key="6">
    <source>
        <dbReference type="ARBA" id="ARBA00023136"/>
    </source>
</evidence>
<accession>A0A9D1FKQ8</accession>
<feature type="transmembrane region" description="Helical" evidence="7">
    <location>
        <begin position="132"/>
        <end position="153"/>
    </location>
</feature>
<dbReference type="InterPro" id="IPR050809">
    <property type="entry name" value="UgpAE/MalFG_permease"/>
</dbReference>
<gene>
    <name evidence="9" type="ORF">IAB51_00500</name>
</gene>
<evidence type="ECO:0000256" key="1">
    <source>
        <dbReference type="ARBA" id="ARBA00004651"/>
    </source>
</evidence>
<keyword evidence="6 7" id="KW-0472">Membrane</keyword>
<dbReference type="CDD" id="cd06261">
    <property type="entry name" value="TM_PBP2"/>
    <property type="match status" value="1"/>
</dbReference>
<protein>
    <submittedName>
        <fullName evidence="9">Sugar ABC transporter permease</fullName>
    </submittedName>
</protein>
<keyword evidence="5 7" id="KW-1133">Transmembrane helix</keyword>
<comment type="caution">
    <text evidence="9">The sequence shown here is derived from an EMBL/GenBank/DDBJ whole genome shotgun (WGS) entry which is preliminary data.</text>
</comment>
<dbReference type="PANTHER" id="PTHR43227:SF11">
    <property type="entry name" value="BLL4140 PROTEIN"/>
    <property type="match status" value="1"/>
</dbReference>
<dbReference type="AlphaFoldDB" id="A0A9D1FKQ8"/>
<evidence type="ECO:0000259" key="8">
    <source>
        <dbReference type="PROSITE" id="PS50928"/>
    </source>
</evidence>
<dbReference type="EMBL" id="DVJP01000008">
    <property type="protein sequence ID" value="HIS75267.1"/>
    <property type="molecule type" value="Genomic_DNA"/>
</dbReference>
<dbReference type="InterPro" id="IPR035906">
    <property type="entry name" value="MetI-like_sf"/>
</dbReference>
<dbReference type="PROSITE" id="PS50928">
    <property type="entry name" value="ABC_TM1"/>
    <property type="match status" value="1"/>
</dbReference>
<evidence type="ECO:0000256" key="3">
    <source>
        <dbReference type="ARBA" id="ARBA00022475"/>
    </source>
</evidence>
<dbReference type="Pfam" id="PF00528">
    <property type="entry name" value="BPD_transp_1"/>
    <property type="match status" value="1"/>
</dbReference>
<dbReference type="GO" id="GO:0055085">
    <property type="term" value="P:transmembrane transport"/>
    <property type="evidence" value="ECO:0007669"/>
    <property type="project" value="InterPro"/>
</dbReference>
<organism evidence="9 10">
    <name type="scientific">Candidatus Merdivicinus excrementipullorum</name>
    <dbReference type="NCBI Taxonomy" id="2840867"/>
    <lineage>
        <taxon>Bacteria</taxon>
        <taxon>Bacillati</taxon>
        <taxon>Bacillota</taxon>
        <taxon>Clostridia</taxon>
        <taxon>Eubacteriales</taxon>
        <taxon>Oscillospiraceae</taxon>
        <taxon>Oscillospiraceae incertae sedis</taxon>
        <taxon>Candidatus Merdivicinus</taxon>
    </lineage>
</organism>
<evidence type="ECO:0000313" key="9">
    <source>
        <dbReference type="EMBL" id="HIS75267.1"/>
    </source>
</evidence>
<feature type="transmembrane region" description="Helical" evidence="7">
    <location>
        <begin position="60"/>
        <end position="83"/>
    </location>
</feature>
<dbReference type="PANTHER" id="PTHR43227">
    <property type="entry name" value="BLL4140 PROTEIN"/>
    <property type="match status" value="1"/>
</dbReference>
<comment type="similarity">
    <text evidence="7">Belongs to the binding-protein-dependent transport system permease family.</text>
</comment>
<evidence type="ECO:0000256" key="2">
    <source>
        <dbReference type="ARBA" id="ARBA00022448"/>
    </source>
</evidence>
<reference evidence="9" key="1">
    <citation type="submission" date="2020-10" db="EMBL/GenBank/DDBJ databases">
        <authorList>
            <person name="Gilroy R."/>
        </authorList>
    </citation>
    <scope>NUCLEOTIDE SEQUENCE</scope>
    <source>
        <strain evidence="9">CHK199-13235</strain>
    </source>
</reference>
<evidence type="ECO:0000256" key="7">
    <source>
        <dbReference type="RuleBase" id="RU363032"/>
    </source>
</evidence>
<sequence length="356" mass="40431">MFSTFQAAEFPFSFQRLADKRLGKAEKRILYRMEYVRKGASDMNSEQVYKRKRAARKRQLIESIPLYIMLILPIAYYIIFAYLPMSGLVIAFKDYSLWKGILESPWAQNAGFEHFLTFLTDDYFWGVFKNTFILGFTNTIVNFTAPIILALFINELRPSKYKKLTQTITYLPYFVSTVALVGIIISMLSPSTGIINSVIKALGGTPINFMVESKFFVAIYVFTNLWKGLGWGTIIYLASMSNVNPELYEAADIEGAGRFCKMWHITLPEIKPTIAILLIMSMPGIIGADFETILLLQRPQTMDVADVVATYSYRRGLLGSEFDFGTAMGLFFSLVNILIIFGSNQISKKLTDVSIW</sequence>
<evidence type="ECO:0000313" key="10">
    <source>
        <dbReference type="Proteomes" id="UP000824002"/>
    </source>
</evidence>
<feature type="transmembrane region" description="Helical" evidence="7">
    <location>
        <begin position="324"/>
        <end position="341"/>
    </location>
</feature>
<feature type="transmembrane region" description="Helical" evidence="7">
    <location>
        <begin position="215"/>
        <end position="238"/>
    </location>
</feature>
<comment type="subcellular location">
    <subcellularLocation>
        <location evidence="1 7">Cell membrane</location>
        <topology evidence="1 7">Multi-pass membrane protein</topology>
    </subcellularLocation>
</comment>
<dbReference type="GO" id="GO:0005886">
    <property type="term" value="C:plasma membrane"/>
    <property type="evidence" value="ECO:0007669"/>
    <property type="project" value="UniProtKB-SubCell"/>
</dbReference>
<dbReference type="Gene3D" id="1.10.3720.10">
    <property type="entry name" value="MetI-like"/>
    <property type="match status" value="1"/>
</dbReference>
<keyword evidence="2 7" id="KW-0813">Transport</keyword>
<feature type="domain" description="ABC transmembrane type-1" evidence="8">
    <location>
        <begin position="128"/>
        <end position="343"/>
    </location>
</feature>
<feature type="transmembrane region" description="Helical" evidence="7">
    <location>
        <begin position="274"/>
        <end position="296"/>
    </location>
</feature>
<keyword evidence="4 7" id="KW-0812">Transmembrane</keyword>